<keyword evidence="6" id="KW-0134">Cell wall</keyword>
<organism evidence="8 9">
    <name type="scientific">Panicum hallii var. hallii</name>
    <dbReference type="NCBI Taxonomy" id="1504633"/>
    <lineage>
        <taxon>Eukaryota</taxon>
        <taxon>Viridiplantae</taxon>
        <taxon>Streptophyta</taxon>
        <taxon>Embryophyta</taxon>
        <taxon>Tracheophyta</taxon>
        <taxon>Spermatophyta</taxon>
        <taxon>Magnoliopsida</taxon>
        <taxon>Liliopsida</taxon>
        <taxon>Poales</taxon>
        <taxon>Poaceae</taxon>
        <taxon>PACMAD clade</taxon>
        <taxon>Panicoideae</taxon>
        <taxon>Panicodae</taxon>
        <taxon>Paniceae</taxon>
        <taxon>Panicinae</taxon>
        <taxon>Panicum</taxon>
        <taxon>Panicum sect. Panicum</taxon>
    </lineage>
</organism>
<accession>A0A2T7DYC5</accession>
<evidence type="ECO:0000313" key="8">
    <source>
        <dbReference type="EMBL" id="PUZ60569.1"/>
    </source>
</evidence>
<dbReference type="GO" id="GO:0071555">
    <property type="term" value="P:cell wall organization"/>
    <property type="evidence" value="ECO:0007669"/>
    <property type="project" value="UniProtKB-KW"/>
</dbReference>
<dbReference type="Pfam" id="PF06955">
    <property type="entry name" value="XET_C"/>
    <property type="match status" value="1"/>
</dbReference>
<evidence type="ECO:0000256" key="4">
    <source>
        <dbReference type="ARBA" id="ARBA00023295"/>
    </source>
</evidence>
<feature type="domain" description="GH16" evidence="7">
    <location>
        <begin position="1"/>
        <end position="194"/>
    </location>
</feature>
<evidence type="ECO:0000256" key="6">
    <source>
        <dbReference type="RuleBase" id="RU361120"/>
    </source>
</evidence>
<reference evidence="8 9" key="1">
    <citation type="submission" date="2018-04" db="EMBL/GenBank/DDBJ databases">
        <title>WGS assembly of Panicum hallii var. hallii HAL2.</title>
        <authorList>
            <person name="Lovell J."/>
            <person name="Jenkins J."/>
            <person name="Lowry D."/>
            <person name="Mamidi S."/>
            <person name="Sreedasyam A."/>
            <person name="Weng X."/>
            <person name="Barry K."/>
            <person name="Bonette J."/>
            <person name="Campitelli B."/>
            <person name="Daum C."/>
            <person name="Gordon S."/>
            <person name="Gould B."/>
            <person name="Lipzen A."/>
            <person name="MacQueen A."/>
            <person name="Palacio-Mejia J."/>
            <person name="Plott C."/>
            <person name="Shakirov E."/>
            <person name="Shu S."/>
            <person name="Yoshinaga Y."/>
            <person name="Zane M."/>
            <person name="Rokhsar D."/>
            <person name="Grimwood J."/>
            <person name="Schmutz J."/>
            <person name="Juenger T."/>
        </authorList>
    </citation>
    <scope>NUCLEOTIDE SEQUENCE [LARGE SCALE GENOMIC DNA]</scope>
    <source>
        <strain evidence="9">cv. HAL2</strain>
    </source>
</reference>
<sequence>MRPSLLLRLVVVLAATVTSFARAAVAPAFDDSYEAQYMARMSMYGSELFHIRLKIPSGYTAGVVTTFYLISQPENGGHDEIDFEFLGDKAGRPVTLQTNLIIDGRSYREQRLRLWFDPAAAFHDYKILWNAYQLVMSVDDTPVRVLRNLTAAVPGYRFPSKPAMLIRGSIWDAWATDGGRANVDWSRAPFTAAFRGFNVDAACAVGDVTPPCYDDPAALWWNGGEYEALSDAQRAAYEGVRNNSMDYCTDELRFNSHVPLECSYN</sequence>
<dbReference type="InterPro" id="IPR000757">
    <property type="entry name" value="Beta-glucanase-like"/>
</dbReference>
<dbReference type="PANTHER" id="PTHR31062">
    <property type="entry name" value="XYLOGLUCAN ENDOTRANSGLUCOSYLASE/HYDROLASE PROTEIN 8-RELATED"/>
    <property type="match status" value="1"/>
</dbReference>
<feature type="signal peptide" evidence="6">
    <location>
        <begin position="1"/>
        <end position="23"/>
    </location>
</feature>
<dbReference type="GO" id="GO:0016762">
    <property type="term" value="F:xyloglucan:xyloglucosyl transferase activity"/>
    <property type="evidence" value="ECO:0007669"/>
    <property type="project" value="UniProtKB-EC"/>
</dbReference>
<comment type="subcellular location">
    <subcellularLocation>
        <location evidence="6">Secreted</location>
        <location evidence="6">Cell wall</location>
    </subcellularLocation>
    <subcellularLocation>
        <location evidence="6">Secreted</location>
        <location evidence="6">Extracellular space</location>
        <location evidence="6">Apoplast</location>
    </subcellularLocation>
</comment>
<proteinExistence type="inferred from homology"/>
<dbReference type="InterPro" id="IPR013320">
    <property type="entry name" value="ConA-like_dom_sf"/>
</dbReference>
<dbReference type="InterPro" id="IPR016455">
    <property type="entry name" value="XTH"/>
</dbReference>
<dbReference type="Proteomes" id="UP000244336">
    <property type="component" value="Chromosome 4"/>
</dbReference>
<keyword evidence="3" id="KW-1015">Disulfide bond</keyword>
<comment type="PTM">
    <text evidence="6">Contains at least one intrachain disulfide bond essential for its enzymatic activity.</text>
</comment>
<evidence type="ECO:0000256" key="1">
    <source>
        <dbReference type="ARBA" id="ARBA00022679"/>
    </source>
</evidence>
<dbReference type="GO" id="GO:0010411">
    <property type="term" value="P:xyloglucan metabolic process"/>
    <property type="evidence" value="ECO:0007669"/>
    <property type="project" value="InterPro"/>
</dbReference>
<gene>
    <name evidence="8" type="ORF">GQ55_4G144200</name>
</gene>
<dbReference type="OrthoDB" id="4781at2759"/>
<dbReference type="Pfam" id="PF00722">
    <property type="entry name" value="Glyco_hydro_16"/>
    <property type="match status" value="1"/>
</dbReference>
<keyword evidence="2 6" id="KW-0378">Hydrolase</keyword>
<evidence type="ECO:0000313" key="9">
    <source>
        <dbReference type="Proteomes" id="UP000244336"/>
    </source>
</evidence>
<keyword evidence="6" id="KW-0961">Cell wall biogenesis/degradation</keyword>
<evidence type="ECO:0000256" key="2">
    <source>
        <dbReference type="ARBA" id="ARBA00022801"/>
    </source>
</evidence>
<keyword evidence="6" id="KW-0732">Signal</keyword>
<feature type="chain" id="PRO_5015375298" description="Xyloglucan endotransglucosylase/hydrolase" evidence="6">
    <location>
        <begin position="24"/>
        <end position="265"/>
    </location>
</feature>
<dbReference type="Gramene" id="PUZ60569">
    <property type="protein sequence ID" value="PUZ60569"/>
    <property type="gene ID" value="GQ55_4G144200"/>
</dbReference>
<dbReference type="AlphaFoldDB" id="A0A2T7DYC5"/>
<dbReference type="STRING" id="1504633.A0A2T7DYC5"/>
<keyword evidence="6" id="KW-0052">Apoplast</keyword>
<dbReference type="EMBL" id="CM009752">
    <property type="protein sequence ID" value="PUZ60569.1"/>
    <property type="molecule type" value="Genomic_DNA"/>
</dbReference>
<evidence type="ECO:0000259" key="7">
    <source>
        <dbReference type="PROSITE" id="PS51762"/>
    </source>
</evidence>
<feature type="active site" description="Proton donor" evidence="5">
    <location>
        <position position="84"/>
    </location>
</feature>
<keyword evidence="1 6" id="KW-0808">Transferase</keyword>
<comment type="similarity">
    <text evidence="6">Belongs to the glycosyl hydrolase 16 family.</text>
</comment>
<dbReference type="InterPro" id="IPR010713">
    <property type="entry name" value="XET_C"/>
</dbReference>
<dbReference type="InterPro" id="IPR044791">
    <property type="entry name" value="Beta-glucanase/XTH"/>
</dbReference>
<dbReference type="PIRSF" id="PIRSF005604">
    <property type="entry name" value="XET"/>
    <property type="match status" value="1"/>
</dbReference>
<dbReference type="EC" id="2.4.1.207" evidence="6"/>
<keyword evidence="6" id="KW-0964">Secreted</keyword>
<feature type="active site" description="Nucleophile" evidence="5">
    <location>
        <position position="80"/>
    </location>
</feature>
<dbReference type="SUPFAM" id="SSF49899">
    <property type="entry name" value="Concanavalin A-like lectins/glucanases"/>
    <property type="match status" value="1"/>
</dbReference>
<name>A0A2T7DYC5_9POAL</name>
<dbReference type="Gene3D" id="2.60.120.200">
    <property type="match status" value="1"/>
</dbReference>
<dbReference type="PROSITE" id="PS51762">
    <property type="entry name" value="GH16_2"/>
    <property type="match status" value="1"/>
</dbReference>
<dbReference type="GO" id="GO:0048046">
    <property type="term" value="C:apoplast"/>
    <property type="evidence" value="ECO:0007669"/>
    <property type="project" value="UniProtKB-SubCell"/>
</dbReference>
<evidence type="ECO:0000256" key="5">
    <source>
        <dbReference type="PIRSR" id="PIRSR005604-1"/>
    </source>
</evidence>
<protein>
    <recommendedName>
        <fullName evidence="6">Xyloglucan endotransglucosylase/hydrolase</fullName>
        <ecNumber evidence="6">2.4.1.207</ecNumber>
    </recommendedName>
</protein>
<comment type="function">
    <text evidence="6">Catalyzes xyloglucan endohydrolysis (XEH) and/or endotransglycosylation (XET). Cleaves and religates xyloglucan polymers, an essential constituent of the primary cell wall, and thereby participates in cell wall construction of growing tissues.</text>
</comment>
<keyword evidence="4 6" id="KW-0326">Glycosidase</keyword>
<dbReference type="GO" id="GO:0004553">
    <property type="term" value="F:hydrolase activity, hydrolyzing O-glycosyl compounds"/>
    <property type="evidence" value="ECO:0007669"/>
    <property type="project" value="InterPro"/>
</dbReference>
<evidence type="ECO:0000256" key="3">
    <source>
        <dbReference type="ARBA" id="ARBA00023157"/>
    </source>
</evidence>
<dbReference type="GO" id="GO:0042546">
    <property type="term" value="P:cell wall biogenesis"/>
    <property type="evidence" value="ECO:0007669"/>
    <property type="project" value="InterPro"/>
</dbReference>
<keyword evidence="9" id="KW-1185">Reference proteome</keyword>